<dbReference type="OrthoDB" id="1648625at2"/>
<gene>
    <name evidence="2" type="ORF">A5888_000419</name>
    <name evidence="1" type="ORF">A5888_000453</name>
</gene>
<dbReference type="RefSeq" id="WP_086347605.1">
    <property type="nucleotide sequence ID" value="NZ_CP147247.1"/>
</dbReference>
<dbReference type="InterPro" id="IPR036895">
    <property type="entry name" value="Uracil-DNA_glycosylase-like_sf"/>
</dbReference>
<reference evidence="1" key="1">
    <citation type="submission" date="2017-05" db="EMBL/GenBank/DDBJ databases">
        <title>The Genome Sequence of Enterococcus sp. 9E7_DIV0242.</title>
        <authorList>
            <consortium name="The Broad Institute Genomics Platform"/>
            <consortium name="The Broad Institute Genomic Center for Infectious Diseases"/>
            <person name="Earl A."/>
            <person name="Manson A."/>
            <person name="Schwartman J."/>
            <person name="Gilmore M."/>
            <person name="Abouelleil A."/>
            <person name="Cao P."/>
            <person name="Chapman S."/>
            <person name="Cusick C."/>
            <person name="Shea T."/>
            <person name="Young S."/>
            <person name="Neafsey D."/>
            <person name="Nusbaum C."/>
            <person name="Birren B."/>
        </authorList>
    </citation>
    <scope>NUCLEOTIDE SEQUENCE [LARGE SCALE GENOMIC DNA]</scope>
    <source>
        <strain evidence="1">9E7_DIV0242</strain>
    </source>
</reference>
<dbReference type="EMBL" id="NGMM01000001">
    <property type="protein sequence ID" value="OTP18639.1"/>
    <property type="molecule type" value="Genomic_DNA"/>
</dbReference>
<organism evidence="1">
    <name type="scientific">Candidatus Enterococcus clewellii</name>
    <dbReference type="NCBI Taxonomy" id="1834193"/>
    <lineage>
        <taxon>Bacteria</taxon>
        <taxon>Bacillati</taxon>
        <taxon>Bacillota</taxon>
        <taxon>Bacilli</taxon>
        <taxon>Lactobacillales</taxon>
        <taxon>Enterococcaceae</taxon>
        <taxon>Enterococcus</taxon>
    </lineage>
</organism>
<accession>A0A242KC42</accession>
<dbReference type="EMBL" id="CP147247">
    <property type="protein sequence ID" value="WYJ88700.1"/>
    <property type="molecule type" value="Genomic_DNA"/>
</dbReference>
<evidence type="ECO:0000313" key="1">
    <source>
        <dbReference type="EMBL" id="OTP18639.1"/>
    </source>
</evidence>
<evidence type="ECO:0000313" key="3">
    <source>
        <dbReference type="Proteomes" id="UP000195141"/>
    </source>
</evidence>
<name>A0A242KC42_9ENTE</name>
<dbReference type="Gene3D" id="3.40.470.10">
    <property type="entry name" value="Uracil-DNA glycosylase-like domain"/>
    <property type="match status" value="1"/>
</dbReference>
<reference evidence="2" key="2">
    <citation type="submission" date="2017-05" db="EMBL/GenBank/DDBJ databases">
        <authorList>
            <consortium name="The Broad Institute Genomics Platform"/>
            <consortium name="The Broad Institute Genomic Center for Infectious Diseases"/>
            <person name="Earl A."/>
            <person name="Manson A."/>
            <person name="Schwartman J."/>
            <person name="Gilmore M."/>
            <person name="Abouelleil A."/>
            <person name="Cao P."/>
            <person name="Chapman S."/>
            <person name="Cusick C."/>
            <person name="Shea T."/>
            <person name="Young S."/>
            <person name="Neafsey D."/>
            <person name="Nusbaum C."/>
            <person name="Birren B."/>
        </authorList>
    </citation>
    <scope>NUCLEOTIDE SEQUENCE</scope>
    <source>
        <strain evidence="2">9E7_DIV0242</strain>
    </source>
</reference>
<dbReference type="AlphaFoldDB" id="A0A242KC42"/>
<evidence type="ECO:0008006" key="4">
    <source>
        <dbReference type="Google" id="ProtNLM"/>
    </source>
</evidence>
<proteinExistence type="predicted"/>
<protein>
    <recommendedName>
        <fullName evidence="4">Uracil-DNA glycosylase-like domain-containing protein</fullName>
    </recommendedName>
</protein>
<dbReference type="Proteomes" id="UP000195141">
    <property type="component" value="Chromosome"/>
</dbReference>
<keyword evidence="3" id="KW-1185">Reference proteome</keyword>
<evidence type="ECO:0000313" key="2">
    <source>
        <dbReference type="EMBL" id="WYJ88700.1"/>
    </source>
</evidence>
<sequence>MNIQTTMKEAVMKRFPEEAERILAYYPTIELDPEKMEIVMINEVVADCPENDFYSEQDHSDYMETTIPLFQKAGQDVHSIEDILKMGIYITNTVKQPKSETTIATEQIKKYLSLLEEELRLFPNVKAVMLNGDVAKKAFNLLAKQKSGKNAVPSISTYKLRNSEVYYDSIRVFPAYIMTGKNVLIEKSKVRMTAEDIAKMIDYVDSTRDTSPQT</sequence>
<reference evidence="2" key="3">
    <citation type="submission" date="2024-03" db="EMBL/GenBank/DDBJ databases">
        <title>The Genome Sequence of Enterococcus sp. DIV0242b.</title>
        <authorList>
            <consortium name="The Broad Institute Genomics Platform"/>
            <consortium name="The Broad Institute Microbial Omics Core"/>
            <consortium name="The Broad Institute Genomic Center for Infectious Diseases"/>
            <person name="Earl A."/>
            <person name="Manson A."/>
            <person name="Gilmore M."/>
            <person name="Schwartman J."/>
            <person name="Shea T."/>
            <person name="Abouelleil A."/>
            <person name="Cao P."/>
            <person name="Chapman S."/>
            <person name="Cusick C."/>
            <person name="Young S."/>
            <person name="Neafsey D."/>
            <person name="Nusbaum C."/>
            <person name="Birren B."/>
        </authorList>
    </citation>
    <scope>NUCLEOTIDE SEQUENCE</scope>
    <source>
        <strain evidence="2">9E7_DIV0242</strain>
    </source>
</reference>